<dbReference type="EMBL" id="JAGSOI010000017">
    <property type="protein sequence ID" value="MCM1986541.1"/>
    <property type="molecule type" value="Genomic_DNA"/>
</dbReference>
<dbReference type="Proteomes" id="UP001056766">
    <property type="component" value="Unassembled WGS sequence"/>
</dbReference>
<accession>A0A9E4ZED6</accession>
<evidence type="ECO:0000259" key="1">
    <source>
        <dbReference type="Pfam" id="PF07883"/>
    </source>
</evidence>
<protein>
    <submittedName>
        <fullName evidence="2">Cupin domain-containing protein</fullName>
    </submittedName>
</protein>
<reference evidence="2" key="2">
    <citation type="submission" date="2021-04" db="EMBL/GenBank/DDBJ databases">
        <authorList>
            <person name="Dong X."/>
        </authorList>
    </citation>
    <scope>NUCLEOTIDE SEQUENCE</scope>
    <source>
        <strain evidence="2">LLY</strain>
    </source>
</reference>
<keyword evidence="3" id="KW-1185">Reference proteome</keyword>
<proteinExistence type="predicted"/>
<feature type="domain" description="Cupin type-2" evidence="1">
    <location>
        <begin position="60"/>
        <end position="115"/>
    </location>
</feature>
<evidence type="ECO:0000313" key="3">
    <source>
        <dbReference type="Proteomes" id="UP001056766"/>
    </source>
</evidence>
<sequence>MSFLLIEPMRCTMEKHNIFNQIPVDLTHEVFEPLVDQQGVLIERIISKKHVTPDGQWYDQDRSEWVMVLQGEAKLVFEDSEVVHLNPGDHINIPAHCKHRVIWTSDTTETLWLAVHY</sequence>
<comment type="caution">
    <text evidence="2">The sequence shown here is derived from an EMBL/GenBank/DDBJ whole genome shotgun (WGS) entry which is preliminary data.</text>
</comment>
<dbReference type="InterPro" id="IPR013096">
    <property type="entry name" value="Cupin_2"/>
</dbReference>
<evidence type="ECO:0000313" key="2">
    <source>
        <dbReference type="EMBL" id="MCM1986541.1"/>
    </source>
</evidence>
<dbReference type="Gene3D" id="2.60.120.10">
    <property type="entry name" value="Jelly Rolls"/>
    <property type="match status" value="1"/>
</dbReference>
<dbReference type="InterPro" id="IPR011051">
    <property type="entry name" value="RmlC_Cupin_sf"/>
</dbReference>
<dbReference type="SUPFAM" id="SSF51182">
    <property type="entry name" value="RmlC-like cupins"/>
    <property type="match status" value="1"/>
</dbReference>
<gene>
    <name evidence="2" type="ORF">KDK67_05935</name>
</gene>
<dbReference type="AlphaFoldDB" id="A0A9E4ZED6"/>
<dbReference type="Pfam" id="PF07883">
    <property type="entry name" value="Cupin_2"/>
    <property type="match status" value="1"/>
</dbReference>
<name>A0A9E4ZED6_9EURY</name>
<dbReference type="CDD" id="cd06981">
    <property type="entry name" value="cupin_reut_a1446"/>
    <property type="match status" value="1"/>
</dbReference>
<reference evidence="2" key="1">
    <citation type="journal article" date="2021" name="mSystems">
        <title>Bacteria and Archaea Synergistically Convert Glycine Betaine to Biogenic Methane in the Formosa Cold Seep of the South China Sea.</title>
        <authorList>
            <person name="Li L."/>
            <person name="Zhang W."/>
            <person name="Zhang S."/>
            <person name="Song L."/>
            <person name="Sun Q."/>
            <person name="Zhang H."/>
            <person name="Xiang H."/>
            <person name="Dong X."/>
        </authorList>
    </citation>
    <scope>NUCLEOTIDE SEQUENCE</scope>
    <source>
        <strain evidence="2">LLY</strain>
    </source>
</reference>
<dbReference type="InterPro" id="IPR014710">
    <property type="entry name" value="RmlC-like_jellyroll"/>
</dbReference>
<organism evidence="2 3">
    <name type="scientific">Methanococcoides seepicolus</name>
    <dbReference type="NCBI Taxonomy" id="2828780"/>
    <lineage>
        <taxon>Archaea</taxon>
        <taxon>Methanobacteriati</taxon>
        <taxon>Methanobacteriota</taxon>
        <taxon>Stenosarchaea group</taxon>
        <taxon>Methanomicrobia</taxon>
        <taxon>Methanosarcinales</taxon>
        <taxon>Methanosarcinaceae</taxon>
        <taxon>Methanococcoides</taxon>
    </lineage>
</organism>